<keyword evidence="7" id="KW-0963">Cytoplasm</keyword>
<keyword evidence="9" id="KW-0808">Transferase</keyword>
<evidence type="ECO:0000256" key="8">
    <source>
        <dbReference type="ARBA" id="ARBA00022676"/>
    </source>
</evidence>
<comment type="pathway">
    <text evidence="3">Purine metabolism; AMP biosynthesis via salvage pathway; AMP from adenine: step 1/1.</text>
</comment>
<dbReference type="PANTHER" id="PTHR11776:SF0">
    <property type="entry name" value="ADENINE PHOSPHORIBOSYLTRANSFERASE 1, CHLOROPLASTIC"/>
    <property type="match status" value="1"/>
</dbReference>
<dbReference type="GO" id="GO:0005829">
    <property type="term" value="C:cytosol"/>
    <property type="evidence" value="ECO:0007669"/>
    <property type="project" value="TreeGrafter"/>
</dbReference>
<dbReference type="Gramene" id="ONIVA03G41710.1">
    <property type="protein sequence ID" value="ONIVA03G41710.1"/>
    <property type="gene ID" value="ONIVA03G41710"/>
</dbReference>
<evidence type="ECO:0000256" key="6">
    <source>
        <dbReference type="ARBA" id="ARBA00011893"/>
    </source>
</evidence>
<evidence type="ECO:0000256" key="1">
    <source>
        <dbReference type="ARBA" id="ARBA00000868"/>
    </source>
</evidence>
<dbReference type="NCBIfam" id="NF002634">
    <property type="entry name" value="PRK02304.1-3"/>
    <property type="match status" value="1"/>
</dbReference>
<dbReference type="CDD" id="cd06223">
    <property type="entry name" value="PRTases_typeI"/>
    <property type="match status" value="1"/>
</dbReference>
<comment type="catalytic activity">
    <reaction evidence="1">
        <text>AMP + diphosphate = 5-phospho-alpha-D-ribose 1-diphosphate + adenine</text>
        <dbReference type="Rhea" id="RHEA:16609"/>
        <dbReference type="ChEBI" id="CHEBI:16708"/>
        <dbReference type="ChEBI" id="CHEBI:33019"/>
        <dbReference type="ChEBI" id="CHEBI:58017"/>
        <dbReference type="ChEBI" id="CHEBI:456215"/>
        <dbReference type="EC" id="2.4.2.7"/>
    </reaction>
</comment>
<keyword evidence="10" id="KW-0660">Purine salvage</keyword>
<dbReference type="Gene3D" id="3.40.50.2020">
    <property type="match status" value="1"/>
</dbReference>
<evidence type="ECO:0000256" key="5">
    <source>
        <dbReference type="ARBA" id="ARBA00011738"/>
    </source>
</evidence>
<reference evidence="12" key="1">
    <citation type="submission" date="2015-04" db="UniProtKB">
        <authorList>
            <consortium name="EnsemblPlants"/>
        </authorList>
    </citation>
    <scope>IDENTIFICATION</scope>
    <source>
        <strain evidence="12">SL10</strain>
    </source>
</reference>
<dbReference type="OMA" id="PMIAVEL"/>
<dbReference type="GO" id="GO:0006168">
    <property type="term" value="P:adenine salvage"/>
    <property type="evidence" value="ECO:0007669"/>
    <property type="project" value="InterPro"/>
</dbReference>
<dbReference type="EC" id="2.4.2.7" evidence="6"/>
<evidence type="ECO:0000313" key="12">
    <source>
        <dbReference type="EnsemblPlants" id="ONIVA03G41710.1"/>
    </source>
</evidence>
<keyword evidence="13" id="KW-1185">Reference proteome</keyword>
<keyword evidence="8" id="KW-0328">Glycosyltransferase</keyword>
<evidence type="ECO:0000256" key="9">
    <source>
        <dbReference type="ARBA" id="ARBA00022679"/>
    </source>
</evidence>
<dbReference type="SUPFAM" id="SSF53271">
    <property type="entry name" value="PRTase-like"/>
    <property type="match status" value="1"/>
</dbReference>
<dbReference type="GO" id="GO:0044209">
    <property type="term" value="P:AMP salvage"/>
    <property type="evidence" value="ECO:0007669"/>
    <property type="project" value="UniProtKB-UniPathway"/>
</dbReference>
<organism evidence="12">
    <name type="scientific">Oryza nivara</name>
    <name type="common">Indian wild rice</name>
    <name type="synonym">Oryza sativa f. spontanea</name>
    <dbReference type="NCBI Taxonomy" id="4536"/>
    <lineage>
        <taxon>Eukaryota</taxon>
        <taxon>Viridiplantae</taxon>
        <taxon>Streptophyta</taxon>
        <taxon>Embryophyta</taxon>
        <taxon>Tracheophyta</taxon>
        <taxon>Spermatophyta</taxon>
        <taxon>Magnoliopsida</taxon>
        <taxon>Liliopsida</taxon>
        <taxon>Poales</taxon>
        <taxon>Poaceae</taxon>
        <taxon>BOP clade</taxon>
        <taxon>Oryzoideae</taxon>
        <taxon>Oryzeae</taxon>
        <taxon>Oryzinae</taxon>
        <taxon>Oryza</taxon>
    </lineage>
</organism>
<dbReference type="FunFam" id="3.40.50.2020:FF:000022">
    <property type="entry name" value="Adenine phosphoribosyltransferase 1"/>
    <property type="match status" value="1"/>
</dbReference>
<dbReference type="HOGENOM" id="CLU_063339_0_3_1"/>
<comment type="subcellular location">
    <subcellularLocation>
        <location evidence="2">Cytoplasm</location>
    </subcellularLocation>
</comment>
<dbReference type="InterPro" id="IPR029057">
    <property type="entry name" value="PRTase-like"/>
</dbReference>
<protein>
    <recommendedName>
        <fullName evidence="6">adenine phosphoribosyltransferase</fullName>
        <ecNumber evidence="6">2.4.2.7</ecNumber>
    </recommendedName>
</protein>
<dbReference type="GO" id="GO:0003999">
    <property type="term" value="F:adenine phosphoribosyltransferase activity"/>
    <property type="evidence" value="ECO:0007669"/>
    <property type="project" value="UniProtKB-EC"/>
</dbReference>
<comment type="subunit">
    <text evidence="5">Homodimer.</text>
</comment>
<feature type="domain" description="Phosphoribosyltransferase" evidence="11">
    <location>
        <begin position="44"/>
        <end position="167"/>
    </location>
</feature>
<evidence type="ECO:0000259" key="11">
    <source>
        <dbReference type="Pfam" id="PF00156"/>
    </source>
</evidence>
<dbReference type="eggNOG" id="KOG1712">
    <property type="taxonomic scope" value="Eukaryota"/>
</dbReference>
<evidence type="ECO:0000256" key="7">
    <source>
        <dbReference type="ARBA" id="ARBA00022490"/>
    </source>
</evidence>
<dbReference type="AlphaFoldDB" id="A0A0E0GW04"/>
<evidence type="ECO:0000256" key="2">
    <source>
        <dbReference type="ARBA" id="ARBA00004496"/>
    </source>
</evidence>
<dbReference type="InterPro" id="IPR000836">
    <property type="entry name" value="PRTase_dom"/>
</dbReference>
<evidence type="ECO:0000256" key="4">
    <source>
        <dbReference type="ARBA" id="ARBA00008391"/>
    </source>
</evidence>
<name>A0A0E0GW04_ORYNI</name>
<dbReference type="Proteomes" id="UP000006591">
    <property type="component" value="Chromosome 3"/>
</dbReference>
<accession>A0A0E0GW04</accession>
<dbReference type="InterPro" id="IPR005764">
    <property type="entry name" value="Ade_phspho_trans"/>
</dbReference>
<dbReference type="STRING" id="4536.A0A0E0GW04"/>
<sequence length="189" mass="20412">MAIAGDDSNHGVDDDARIARIAAAITVFPGFPKPGISFQDVTGIFHKPEVFRDAIGLFVERYKGKGVTLVAGIEARAFFFAPTIALELGAKFVPLRKPRKLPGEVISEEYSLEYRTDKIEMQIGAVEPNDRAIIVDDLIATGGTLSAAIKLLERAGAEVVECACVIELQELKGRAKLGKTPVFVLVETN</sequence>
<reference evidence="12" key="2">
    <citation type="submission" date="2018-04" db="EMBL/GenBank/DDBJ databases">
        <title>OnivRS2 (Oryza nivara Reference Sequence Version 2).</title>
        <authorList>
            <person name="Zhang J."/>
            <person name="Kudrna D."/>
            <person name="Lee S."/>
            <person name="Talag J."/>
            <person name="Rajasekar S."/>
            <person name="Welchert J."/>
            <person name="Hsing Y.-I."/>
            <person name="Wing R.A."/>
        </authorList>
    </citation>
    <scope>NUCLEOTIDE SEQUENCE [LARGE SCALE GENOMIC DNA]</scope>
    <source>
        <strain evidence="12">SL10</strain>
    </source>
</reference>
<comment type="similarity">
    <text evidence="4">Belongs to the purine/pyrimidine phosphoribosyltransferase family.</text>
</comment>
<dbReference type="Pfam" id="PF00156">
    <property type="entry name" value="Pribosyltran"/>
    <property type="match status" value="1"/>
</dbReference>
<dbReference type="InterPro" id="IPR050120">
    <property type="entry name" value="Adenine_PRTase"/>
</dbReference>
<evidence type="ECO:0000313" key="13">
    <source>
        <dbReference type="Proteomes" id="UP000006591"/>
    </source>
</evidence>
<proteinExistence type="inferred from homology"/>
<dbReference type="GO" id="GO:0006166">
    <property type="term" value="P:purine ribonucleoside salvage"/>
    <property type="evidence" value="ECO:0007669"/>
    <property type="project" value="UniProtKB-KW"/>
</dbReference>
<dbReference type="NCBIfam" id="NF002636">
    <property type="entry name" value="PRK02304.1-5"/>
    <property type="match status" value="1"/>
</dbReference>
<evidence type="ECO:0000256" key="3">
    <source>
        <dbReference type="ARBA" id="ARBA00004659"/>
    </source>
</evidence>
<dbReference type="UniPathway" id="UPA00588">
    <property type="reaction ID" value="UER00646"/>
</dbReference>
<dbReference type="HAMAP" id="MF_00004">
    <property type="entry name" value="Aden_phosphoribosyltr"/>
    <property type="match status" value="1"/>
</dbReference>
<dbReference type="NCBIfam" id="TIGR01090">
    <property type="entry name" value="apt"/>
    <property type="match status" value="1"/>
</dbReference>
<evidence type="ECO:0000256" key="10">
    <source>
        <dbReference type="ARBA" id="ARBA00022726"/>
    </source>
</evidence>
<dbReference type="PANTHER" id="PTHR11776">
    <property type="entry name" value="ADENINE PHOSPHORIBOSYLTRANSFERASE"/>
    <property type="match status" value="1"/>
</dbReference>
<dbReference type="EnsemblPlants" id="ONIVA03G41710.1">
    <property type="protein sequence ID" value="ONIVA03G41710.1"/>
    <property type="gene ID" value="ONIVA03G41710"/>
</dbReference>